<dbReference type="Proteomes" id="UP000789390">
    <property type="component" value="Unassembled WGS sequence"/>
</dbReference>
<dbReference type="SUPFAM" id="SSF57850">
    <property type="entry name" value="RING/U-box"/>
    <property type="match status" value="1"/>
</dbReference>
<evidence type="ECO:0000313" key="7">
    <source>
        <dbReference type="Proteomes" id="UP000789390"/>
    </source>
</evidence>
<evidence type="ECO:0000256" key="1">
    <source>
        <dbReference type="ARBA" id="ARBA00022723"/>
    </source>
</evidence>
<dbReference type="SMART" id="SM00184">
    <property type="entry name" value="RING"/>
    <property type="match status" value="1"/>
</dbReference>
<dbReference type="PROSITE" id="PS50089">
    <property type="entry name" value="ZF_RING_2"/>
    <property type="match status" value="1"/>
</dbReference>
<evidence type="ECO:0000256" key="3">
    <source>
        <dbReference type="ARBA" id="ARBA00022833"/>
    </source>
</evidence>
<reference evidence="6" key="1">
    <citation type="submission" date="2021-11" db="EMBL/GenBank/DDBJ databases">
        <authorList>
            <person name="Schell T."/>
        </authorList>
    </citation>
    <scope>NUCLEOTIDE SEQUENCE</scope>
    <source>
        <strain evidence="6">M5</strain>
    </source>
</reference>
<dbReference type="InterPro" id="IPR017907">
    <property type="entry name" value="Znf_RING_CS"/>
</dbReference>
<dbReference type="OrthoDB" id="6366364at2759"/>
<dbReference type="InterPro" id="IPR013083">
    <property type="entry name" value="Znf_RING/FYVE/PHD"/>
</dbReference>
<organism evidence="6 7">
    <name type="scientific">Daphnia galeata</name>
    <dbReference type="NCBI Taxonomy" id="27404"/>
    <lineage>
        <taxon>Eukaryota</taxon>
        <taxon>Metazoa</taxon>
        <taxon>Ecdysozoa</taxon>
        <taxon>Arthropoda</taxon>
        <taxon>Crustacea</taxon>
        <taxon>Branchiopoda</taxon>
        <taxon>Diplostraca</taxon>
        <taxon>Cladocera</taxon>
        <taxon>Anomopoda</taxon>
        <taxon>Daphniidae</taxon>
        <taxon>Daphnia</taxon>
    </lineage>
</organism>
<dbReference type="PANTHER" id="PTHR25464:SF2">
    <property type="entry name" value="RING-TYPE DOMAIN-CONTAINING PROTEIN"/>
    <property type="match status" value="1"/>
</dbReference>
<evidence type="ECO:0000313" key="6">
    <source>
        <dbReference type="EMBL" id="CAH0112527.1"/>
    </source>
</evidence>
<dbReference type="SUPFAM" id="SSF56219">
    <property type="entry name" value="DNase I-like"/>
    <property type="match status" value="1"/>
</dbReference>
<keyword evidence="3" id="KW-0862">Zinc</keyword>
<dbReference type="Gene3D" id="3.30.40.10">
    <property type="entry name" value="Zinc/RING finger domain, C3HC4 (zinc finger)"/>
    <property type="match status" value="1"/>
</dbReference>
<feature type="domain" description="RING-type" evidence="5">
    <location>
        <begin position="21"/>
        <end position="64"/>
    </location>
</feature>
<dbReference type="EMBL" id="CAKKLH010000327">
    <property type="protein sequence ID" value="CAH0112527.1"/>
    <property type="molecule type" value="Genomic_DNA"/>
</dbReference>
<dbReference type="PROSITE" id="PS00518">
    <property type="entry name" value="ZF_RING_1"/>
    <property type="match status" value="1"/>
</dbReference>
<dbReference type="InterPro" id="IPR001841">
    <property type="entry name" value="Znf_RING"/>
</dbReference>
<name>A0A8J2WN53_9CRUS</name>
<dbReference type="PANTHER" id="PTHR25464">
    <property type="entry name" value="TRIPARTITE MOTIF-CONTAINING PROTEIN 2-LIKE PROTEIN"/>
    <property type="match status" value="1"/>
</dbReference>
<keyword evidence="7" id="KW-1185">Reference proteome</keyword>
<sequence>MAHAAGAAELDQDEDEECLHCSVCFHKYDDNLKRPKSLPCSHTFCLACLKTIHSGTTLKCPLCQRQAVGIADVRTLPNNKYVQLVARLSEKLRDVQIQVTNYKDVIENIIETPTTSKKLRVIDWGLLGWEIDYLAAIRIEYFVKVIRLQNPDIVFLDHIGEPVCNYLQQCFPSYFFIYENIWQESSSDPTDHFSRMRILRITMLNATVSYDSHEIINLPLTEPNDNNTPNFNMLKLKARFGEMKLILFNTHLRNKGLKGGNERKLKSIFDEVRKTEKTANVILGVGGDLSDKEIIDIGGLPSRMVDIQKLLRNVRFSGIENWRTFTTIIKTTSNSMFPTSLLL</sequence>
<proteinExistence type="predicted"/>
<evidence type="ECO:0000256" key="2">
    <source>
        <dbReference type="ARBA" id="ARBA00022771"/>
    </source>
</evidence>
<evidence type="ECO:0000259" key="5">
    <source>
        <dbReference type="PROSITE" id="PS50089"/>
    </source>
</evidence>
<evidence type="ECO:0000256" key="4">
    <source>
        <dbReference type="PROSITE-ProRule" id="PRU00175"/>
    </source>
</evidence>
<dbReference type="InterPro" id="IPR027370">
    <property type="entry name" value="Znf-RING_euk"/>
</dbReference>
<accession>A0A8J2WN53</accession>
<dbReference type="GO" id="GO:0008270">
    <property type="term" value="F:zinc ion binding"/>
    <property type="evidence" value="ECO:0007669"/>
    <property type="project" value="UniProtKB-KW"/>
</dbReference>
<dbReference type="InterPro" id="IPR036691">
    <property type="entry name" value="Endo/exonu/phosph_ase_sf"/>
</dbReference>
<dbReference type="Pfam" id="PF13445">
    <property type="entry name" value="zf-RING_UBOX"/>
    <property type="match status" value="1"/>
</dbReference>
<comment type="caution">
    <text evidence="6">The sequence shown here is derived from an EMBL/GenBank/DDBJ whole genome shotgun (WGS) entry which is preliminary data.</text>
</comment>
<keyword evidence="1" id="KW-0479">Metal-binding</keyword>
<keyword evidence="2 4" id="KW-0863">Zinc-finger</keyword>
<gene>
    <name evidence="6" type="ORF">DGAL_LOCUS16254</name>
</gene>
<dbReference type="Gene3D" id="3.60.10.10">
    <property type="entry name" value="Endonuclease/exonuclease/phosphatase"/>
    <property type="match status" value="1"/>
</dbReference>
<protein>
    <recommendedName>
        <fullName evidence="5">RING-type domain-containing protein</fullName>
    </recommendedName>
</protein>
<dbReference type="AlphaFoldDB" id="A0A8J2WN53"/>